<evidence type="ECO:0000256" key="2">
    <source>
        <dbReference type="ARBA" id="ARBA00022517"/>
    </source>
</evidence>
<keyword evidence="5 9" id="KW-0479">Metal-binding</keyword>
<dbReference type="GO" id="GO:0006364">
    <property type="term" value="P:rRNA processing"/>
    <property type="evidence" value="ECO:0007669"/>
    <property type="project" value="UniProtKB-UniRule"/>
</dbReference>
<keyword evidence="8 9" id="KW-0862">Zinc</keyword>
<keyword evidence="7 9" id="KW-0378">Hydrolase</keyword>
<evidence type="ECO:0000256" key="1">
    <source>
        <dbReference type="ARBA" id="ARBA00010875"/>
    </source>
</evidence>
<dbReference type="AlphaFoldDB" id="A0A1I3B4U6"/>
<keyword evidence="6 9" id="KW-0255">Endonuclease</keyword>
<keyword evidence="3 9" id="KW-0698">rRNA processing</keyword>
<proteinExistence type="inferred from homology"/>
<dbReference type="EMBL" id="FOQA01000001">
    <property type="protein sequence ID" value="SFH57304.1"/>
    <property type="molecule type" value="Genomic_DNA"/>
</dbReference>
<evidence type="ECO:0000313" key="10">
    <source>
        <dbReference type="EMBL" id="SFH57304.1"/>
    </source>
</evidence>
<dbReference type="RefSeq" id="WP_207646594.1">
    <property type="nucleotide sequence ID" value="NZ_FOQA01000001.1"/>
</dbReference>
<dbReference type="PANTHER" id="PTHR46986">
    <property type="entry name" value="ENDORIBONUCLEASE YBEY, CHLOROPLASTIC"/>
    <property type="match status" value="1"/>
</dbReference>
<dbReference type="GO" id="GO:0005737">
    <property type="term" value="C:cytoplasm"/>
    <property type="evidence" value="ECO:0007669"/>
    <property type="project" value="UniProtKB-SubCell"/>
</dbReference>
<dbReference type="GO" id="GO:0004222">
    <property type="term" value="F:metalloendopeptidase activity"/>
    <property type="evidence" value="ECO:0007669"/>
    <property type="project" value="InterPro"/>
</dbReference>
<name>A0A1I3B4U6_9FIRM</name>
<dbReference type="InterPro" id="IPR023091">
    <property type="entry name" value="MetalPrtase_cat_dom_sf_prd"/>
</dbReference>
<comment type="cofactor">
    <cofactor evidence="9">
        <name>Zn(2+)</name>
        <dbReference type="ChEBI" id="CHEBI:29105"/>
    </cofactor>
    <text evidence="9">Binds 1 zinc ion.</text>
</comment>
<keyword evidence="4 9" id="KW-0540">Nuclease</keyword>
<comment type="function">
    <text evidence="9">Single strand-specific metallo-endoribonuclease involved in late-stage 70S ribosome quality control and in maturation of the 3' terminus of the 16S rRNA.</text>
</comment>
<dbReference type="Proteomes" id="UP000199287">
    <property type="component" value="Unassembled WGS sequence"/>
</dbReference>
<dbReference type="Gene3D" id="3.40.390.30">
    <property type="entry name" value="Metalloproteases ('zincins'), catalytic domain"/>
    <property type="match status" value="1"/>
</dbReference>
<evidence type="ECO:0000256" key="3">
    <source>
        <dbReference type="ARBA" id="ARBA00022552"/>
    </source>
</evidence>
<comment type="subcellular location">
    <subcellularLocation>
        <location evidence="9">Cytoplasm</location>
    </subcellularLocation>
</comment>
<gene>
    <name evidence="9" type="primary">ybeY</name>
    <name evidence="10" type="ORF">SAMN05192551_101588</name>
</gene>
<dbReference type="InterPro" id="IPR002036">
    <property type="entry name" value="YbeY"/>
</dbReference>
<protein>
    <recommendedName>
        <fullName evidence="9">Endoribonuclease YbeY</fullName>
        <ecNumber evidence="9">3.1.-.-</ecNumber>
    </recommendedName>
</protein>
<organism evidence="10 11">
    <name type="scientific">Tindallia magadiensis</name>
    <dbReference type="NCBI Taxonomy" id="69895"/>
    <lineage>
        <taxon>Bacteria</taxon>
        <taxon>Bacillati</taxon>
        <taxon>Bacillota</taxon>
        <taxon>Clostridia</taxon>
        <taxon>Peptostreptococcales</taxon>
        <taxon>Tindalliaceae</taxon>
        <taxon>Tindallia</taxon>
    </lineage>
</organism>
<evidence type="ECO:0000256" key="6">
    <source>
        <dbReference type="ARBA" id="ARBA00022759"/>
    </source>
</evidence>
<evidence type="ECO:0000313" key="11">
    <source>
        <dbReference type="Proteomes" id="UP000199287"/>
    </source>
</evidence>
<dbReference type="Pfam" id="PF02130">
    <property type="entry name" value="YbeY"/>
    <property type="match status" value="1"/>
</dbReference>
<evidence type="ECO:0000256" key="7">
    <source>
        <dbReference type="ARBA" id="ARBA00022801"/>
    </source>
</evidence>
<dbReference type="GO" id="GO:0008270">
    <property type="term" value="F:zinc ion binding"/>
    <property type="evidence" value="ECO:0007669"/>
    <property type="project" value="UniProtKB-UniRule"/>
</dbReference>
<comment type="similarity">
    <text evidence="1 9">Belongs to the endoribonuclease YbeY family.</text>
</comment>
<reference evidence="11" key="1">
    <citation type="submission" date="2016-10" db="EMBL/GenBank/DDBJ databases">
        <authorList>
            <person name="Varghese N."/>
            <person name="Submissions S."/>
        </authorList>
    </citation>
    <scope>NUCLEOTIDE SEQUENCE [LARGE SCALE GENOMIC DNA]</scope>
    <source>
        <strain evidence="11">Z-7934</strain>
    </source>
</reference>
<evidence type="ECO:0000256" key="9">
    <source>
        <dbReference type="HAMAP-Rule" id="MF_00009"/>
    </source>
</evidence>
<evidence type="ECO:0000256" key="5">
    <source>
        <dbReference type="ARBA" id="ARBA00022723"/>
    </source>
</evidence>
<accession>A0A1I3B4U6</accession>
<evidence type="ECO:0000256" key="4">
    <source>
        <dbReference type="ARBA" id="ARBA00022722"/>
    </source>
</evidence>
<dbReference type="STRING" id="69895.SAMN05192551_101588"/>
<dbReference type="NCBIfam" id="TIGR00043">
    <property type="entry name" value="rRNA maturation RNase YbeY"/>
    <property type="match status" value="1"/>
</dbReference>
<dbReference type="HAMAP" id="MF_00009">
    <property type="entry name" value="Endoribonucl_YbeY"/>
    <property type="match status" value="1"/>
</dbReference>
<dbReference type="GO" id="GO:0004521">
    <property type="term" value="F:RNA endonuclease activity"/>
    <property type="evidence" value="ECO:0007669"/>
    <property type="project" value="UniProtKB-UniRule"/>
</dbReference>
<feature type="binding site" evidence="9">
    <location>
        <position position="127"/>
    </location>
    <ligand>
        <name>Zn(2+)</name>
        <dbReference type="ChEBI" id="CHEBI:29105"/>
        <note>catalytic</note>
    </ligand>
</feature>
<feature type="binding site" evidence="9">
    <location>
        <position position="121"/>
    </location>
    <ligand>
        <name>Zn(2+)</name>
        <dbReference type="ChEBI" id="CHEBI:29105"/>
        <note>catalytic</note>
    </ligand>
</feature>
<dbReference type="SUPFAM" id="SSF55486">
    <property type="entry name" value="Metalloproteases ('zincins'), catalytic domain"/>
    <property type="match status" value="1"/>
</dbReference>
<keyword evidence="11" id="KW-1185">Reference proteome</keyword>
<dbReference type="PANTHER" id="PTHR46986:SF1">
    <property type="entry name" value="ENDORIBONUCLEASE YBEY, CHLOROPLASTIC"/>
    <property type="match status" value="1"/>
</dbReference>
<feature type="binding site" evidence="9">
    <location>
        <position position="117"/>
    </location>
    <ligand>
        <name>Zn(2+)</name>
        <dbReference type="ChEBI" id="CHEBI:29105"/>
        <note>catalytic</note>
    </ligand>
</feature>
<evidence type="ECO:0000256" key="8">
    <source>
        <dbReference type="ARBA" id="ARBA00022833"/>
    </source>
</evidence>
<dbReference type="EC" id="3.1.-.-" evidence="9"/>
<keyword evidence="9" id="KW-0963">Cytoplasm</keyword>
<sequence>MTILIDIDNRQDVFDVTDEEIRLIEKAVAYCYEVEGYSCEYQLSISFVSNQEIHDLNLQYRQKDEATDVLSFPMDFQGPELEEKLLGDIVISADKMMEQAIEYGHSVKREMIYLIIHSVFHLMGYDHMDDSDKRIMRQQEKKIMSLMNLSSD</sequence>
<keyword evidence="2 9" id="KW-0690">Ribosome biogenesis</keyword>